<sequence length="74" mass="8362">MKTQAHHSPLYWLVMLFTGLFILGIVIKVFSFFFNPTEGFGATLITISWYAFLPGAAGLLILMLIHAIFQKELD</sequence>
<feature type="transmembrane region" description="Helical" evidence="1">
    <location>
        <begin position="47"/>
        <end position="69"/>
    </location>
</feature>
<gene>
    <name evidence="2" type="ORF">NF867_03710</name>
</gene>
<name>A0A9X2F0F6_9SPHI</name>
<keyword evidence="1" id="KW-0472">Membrane</keyword>
<dbReference type="EMBL" id="JAMWYS010000013">
    <property type="protein sequence ID" value="MCO4291966.1"/>
    <property type="molecule type" value="Genomic_DNA"/>
</dbReference>
<dbReference type="AlphaFoldDB" id="A0A9X2F0F6"/>
<dbReference type="RefSeq" id="WP_252586200.1">
    <property type="nucleotide sequence ID" value="NZ_JAMWYS010000013.1"/>
</dbReference>
<reference evidence="2" key="1">
    <citation type="submission" date="2022-06" db="EMBL/GenBank/DDBJ databases">
        <title>Solitalea sp. MAHUQ-68 isolated from rhizospheric soil.</title>
        <authorList>
            <person name="Huq M.A."/>
        </authorList>
    </citation>
    <scope>NUCLEOTIDE SEQUENCE</scope>
    <source>
        <strain evidence="2">MAHUQ-68</strain>
    </source>
</reference>
<keyword evidence="3" id="KW-1185">Reference proteome</keyword>
<keyword evidence="1" id="KW-0812">Transmembrane</keyword>
<proteinExistence type="predicted"/>
<evidence type="ECO:0000313" key="3">
    <source>
        <dbReference type="Proteomes" id="UP001155182"/>
    </source>
</evidence>
<dbReference type="Proteomes" id="UP001155182">
    <property type="component" value="Unassembled WGS sequence"/>
</dbReference>
<evidence type="ECO:0000313" key="2">
    <source>
        <dbReference type="EMBL" id="MCO4291966.1"/>
    </source>
</evidence>
<organism evidence="2 3">
    <name type="scientific">Solitalea agri</name>
    <dbReference type="NCBI Taxonomy" id="2953739"/>
    <lineage>
        <taxon>Bacteria</taxon>
        <taxon>Pseudomonadati</taxon>
        <taxon>Bacteroidota</taxon>
        <taxon>Sphingobacteriia</taxon>
        <taxon>Sphingobacteriales</taxon>
        <taxon>Sphingobacteriaceae</taxon>
        <taxon>Solitalea</taxon>
    </lineage>
</organism>
<comment type="caution">
    <text evidence="2">The sequence shown here is derived from an EMBL/GenBank/DDBJ whole genome shotgun (WGS) entry which is preliminary data.</text>
</comment>
<keyword evidence="1" id="KW-1133">Transmembrane helix</keyword>
<accession>A0A9X2F0F6</accession>
<feature type="transmembrane region" description="Helical" evidence="1">
    <location>
        <begin position="12"/>
        <end position="35"/>
    </location>
</feature>
<protein>
    <submittedName>
        <fullName evidence="2">Uncharacterized protein</fullName>
    </submittedName>
</protein>
<evidence type="ECO:0000256" key="1">
    <source>
        <dbReference type="SAM" id="Phobius"/>
    </source>
</evidence>